<evidence type="ECO:0000256" key="1">
    <source>
        <dbReference type="PROSITE-ProRule" id="PRU00703"/>
    </source>
</evidence>
<dbReference type="Pfam" id="PF26205">
    <property type="entry name" value="SH3_actinomycetes"/>
    <property type="match status" value="1"/>
</dbReference>
<evidence type="ECO:0000256" key="2">
    <source>
        <dbReference type="SAM" id="MobiDB-lite"/>
    </source>
</evidence>
<feature type="region of interest" description="Disordered" evidence="2">
    <location>
        <begin position="446"/>
        <end position="510"/>
    </location>
</feature>
<dbReference type="PANTHER" id="PTHR43773">
    <property type="entry name" value="MAGNESIUM TRANSPORTER MGTE"/>
    <property type="match status" value="1"/>
</dbReference>
<reference evidence="4 5" key="1">
    <citation type="submission" date="2019-08" db="EMBL/GenBank/DDBJ databases">
        <title>In-depth cultivation of the pig gut microbiome towards novel bacterial diversity and tailored functional studies.</title>
        <authorList>
            <person name="Wylensek D."/>
            <person name="Hitch T.C.A."/>
            <person name="Clavel T."/>
        </authorList>
    </citation>
    <scope>NUCLEOTIDE SEQUENCE [LARGE SCALE GENOMIC DNA]</scope>
    <source>
        <strain evidence="4 5">RF-GAM-744-WT-7</strain>
    </source>
</reference>
<dbReference type="EMBL" id="VUMY01000022">
    <property type="protein sequence ID" value="MST50555.1"/>
    <property type="molecule type" value="Genomic_DNA"/>
</dbReference>
<dbReference type="PROSITE" id="PS51371">
    <property type="entry name" value="CBS"/>
    <property type="match status" value="1"/>
</dbReference>
<dbReference type="InterPro" id="IPR006669">
    <property type="entry name" value="MgtE_transporter"/>
</dbReference>
<dbReference type="SUPFAM" id="SSF54631">
    <property type="entry name" value="CBS-domain pair"/>
    <property type="match status" value="1"/>
</dbReference>
<keyword evidence="1" id="KW-0129">CBS domain</keyword>
<dbReference type="SUPFAM" id="SSF158791">
    <property type="entry name" value="MgtE N-terminal domain-like"/>
    <property type="match status" value="1"/>
</dbReference>
<dbReference type="Gene3D" id="1.25.60.10">
    <property type="entry name" value="MgtE N-terminal domain-like"/>
    <property type="match status" value="1"/>
</dbReference>
<protein>
    <submittedName>
        <fullName evidence="4">Magnesium transporter</fullName>
    </submittedName>
</protein>
<dbReference type="PANTHER" id="PTHR43773:SF1">
    <property type="entry name" value="MAGNESIUM TRANSPORTER MGTE"/>
    <property type="match status" value="1"/>
</dbReference>
<comment type="caution">
    <text evidence="4">The sequence shown here is derived from an EMBL/GenBank/DDBJ whole genome shotgun (WGS) entry which is preliminary data.</text>
</comment>
<keyword evidence="5" id="KW-1185">Reference proteome</keyword>
<organism evidence="4 5">
    <name type="scientific">Mobiluncus porci</name>
    <dbReference type="NCBI Taxonomy" id="2652278"/>
    <lineage>
        <taxon>Bacteria</taxon>
        <taxon>Bacillati</taxon>
        <taxon>Actinomycetota</taxon>
        <taxon>Actinomycetes</taxon>
        <taxon>Actinomycetales</taxon>
        <taxon>Actinomycetaceae</taxon>
        <taxon>Mobiluncus</taxon>
    </lineage>
</organism>
<dbReference type="InterPro" id="IPR000644">
    <property type="entry name" value="CBS_dom"/>
</dbReference>
<feature type="compositionally biased region" description="Basic and acidic residues" evidence="2">
    <location>
        <begin position="500"/>
        <end position="510"/>
    </location>
</feature>
<accession>A0A7K0K6B5</accession>
<dbReference type="InterPro" id="IPR038076">
    <property type="entry name" value="MgtE_N_sf"/>
</dbReference>
<proteinExistence type="predicted"/>
<dbReference type="GO" id="GO:0015095">
    <property type="term" value="F:magnesium ion transmembrane transporter activity"/>
    <property type="evidence" value="ECO:0007669"/>
    <property type="project" value="InterPro"/>
</dbReference>
<evidence type="ECO:0000313" key="4">
    <source>
        <dbReference type="EMBL" id="MST50555.1"/>
    </source>
</evidence>
<dbReference type="Pfam" id="PF00571">
    <property type="entry name" value="CBS"/>
    <property type="match status" value="1"/>
</dbReference>
<dbReference type="SMART" id="SM00924">
    <property type="entry name" value="MgtE_N"/>
    <property type="match status" value="1"/>
</dbReference>
<feature type="domain" description="CBS" evidence="3">
    <location>
        <begin position="354"/>
        <end position="415"/>
    </location>
</feature>
<dbReference type="AlphaFoldDB" id="A0A7K0K6B5"/>
<name>A0A7K0K6B5_9ACTO</name>
<dbReference type="Gene3D" id="3.10.580.10">
    <property type="entry name" value="CBS-domain"/>
    <property type="match status" value="1"/>
</dbReference>
<evidence type="ECO:0000259" key="3">
    <source>
        <dbReference type="PROSITE" id="PS51371"/>
    </source>
</evidence>
<dbReference type="GO" id="GO:0016020">
    <property type="term" value="C:membrane"/>
    <property type="evidence" value="ECO:0007669"/>
    <property type="project" value="InterPro"/>
</dbReference>
<dbReference type="RefSeq" id="WP_287848272.1">
    <property type="nucleotide sequence ID" value="NZ_VUMY01000022.1"/>
</dbReference>
<dbReference type="InterPro" id="IPR006668">
    <property type="entry name" value="Mg_transptr_MgtE_intracell_dom"/>
</dbReference>
<dbReference type="Proteomes" id="UP000442535">
    <property type="component" value="Unassembled WGS sequence"/>
</dbReference>
<evidence type="ECO:0000313" key="5">
    <source>
        <dbReference type="Proteomes" id="UP000442535"/>
    </source>
</evidence>
<gene>
    <name evidence="4" type="ORF">FYJ63_10035</name>
</gene>
<dbReference type="InterPro" id="IPR046342">
    <property type="entry name" value="CBS_dom_sf"/>
</dbReference>
<dbReference type="Pfam" id="PF03448">
    <property type="entry name" value="MgtE_N"/>
    <property type="match status" value="1"/>
</dbReference>
<dbReference type="InterPro" id="IPR058838">
    <property type="entry name" value="SH3_actinomycetes"/>
</dbReference>
<sequence>MSKSEETQRVFIGRLGGTTVFDPIGDPVGKVYDVVVLLHRHNPIAIGLVVEVTRSHRVFVPITRVTSMKPGAVITTGLVNLRRFAARPLETCVITEVLDREVTLVDGSGKAQVLDLAIEQQRDRTWHVTKVHVARLIPGPFRSRLGETLTVDIEEVQGLGVRSSGQAADTLLANLGDMKPADMAEALHDLPETRMLEVASQLPDGRLADVLEELEEDDQVKIVSALEPERVADVLDVMQPDDAADLVAELPHDVAANLLELMEPDEAKDVRRLLAYDEETAGGLMTTEPVVLAPDDTVATMLAHVQRRDIPPALAAIALVARPPLETPTGKFIGVVHIQRALREPPHTQLGNIVDTDVEAVTPDKTVDYLTRTLATYNLTALPVVGPSSGSLLGAVSVDDVLDHLLPEDWRWEDRAEAEAAAVAEAVQASSEEGETDVAAWLASDDAEGAPSDEPVDGMTGRATGSAKLETKPRGSDTGFEGDAGDGATGSNIAAGPREAFADNVKEGGA</sequence>